<dbReference type="AlphaFoldDB" id="A0A0J6ICY9"/>
<protein>
    <submittedName>
        <fullName evidence="1">Uncharacterized protein</fullName>
    </submittedName>
</protein>
<reference evidence="1 2" key="1">
    <citation type="submission" date="2007-06" db="EMBL/GenBank/DDBJ databases">
        <title>The Genome Sequence of Coccidioides posadasii RMSCC_3488.</title>
        <authorList>
            <consortium name="Coccidioides Genome Resources Consortium"/>
            <consortium name="The Broad Institute Genome Sequencing Platform"/>
            <person name="Henn M.R."/>
            <person name="Sykes S."/>
            <person name="Young S."/>
            <person name="Jaffe D."/>
            <person name="Berlin A."/>
            <person name="Alvarez P."/>
            <person name="Butler J."/>
            <person name="Gnerre S."/>
            <person name="Grabherr M."/>
            <person name="Mauceli E."/>
            <person name="Brockman W."/>
            <person name="Kodira C."/>
            <person name="Alvarado L."/>
            <person name="Zeng Q."/>
            <person name="Crawford M."/>
            <person name="Antoine C."/>
            <person name="Devon K."/>
            <person name="Galgiani J."/>
            <person name="Orsborn K."/>
            <person name="Lewis M.L."/>
            <person name="Nusbaum C."/>
            <person name="Galagan J."/>
            <person name="Birren B."/>
        </authorList>
    </citation>
    <scope>NUCLEOTIDE SEQUENCE [LARGE SCALE GENOMIC DNA]</scope>
    <source>
        <strain evidence="1 2">RMSCC 3488</strain>
    </source>
</reference>
<reference evidence="2" key="2">
    <citation type="journal article" date="2009" name="Genome Res.">
        <title>Comparative genomic analyses of the human fungal pathogens Coccidioides and their relatives.</title>
        <authorList>
            <person name="Sharpton T.J."/>
            <person name="Stajich J.E."/>
            <person name="Rounsley S.D."/>
            <person name="Gardner M.J."/>
            <person name="Wortman J.R."/>
            <person name="Jordar V.S."/>
            <person name="Maiti R."/>
            <person name="Kodira C.D."/>
            <person name="Neafsey D.E."/>
            <person name="Zeng Q."/>
            <person name="Hung C.-Y."/>
            <person name="McMahan C."/>
            <person name="Muszewska A."/>
            <person name="Grynberg M."/>
            <person name="Mandel M.A."/>
            <person name="Kellner E.M."/>
            <person name="Barker B.M."/>
            <person name="Galgiani J.N."/>
            <person name="Orbach M.J."/>
            <person name="Kirkland T.N."/>
            <person name="Cole G.T."/>
            <person name="Henn M.R."/>
            <person name="Birren B.W."/>
            <person name="Taylor J.W."/>
        </authorList>
    </citation>
    <scope>NUCLEOTIDE SEQUENCE [LARGE SCALE GENOMIC DNA]</scope>
    <source>
        <strain evidence="2">RMSCC 3488</strain>
    </source>
</reference>
<proteinExistence type="predicted"/>
<gene>
    <name evidence="1" type="ORF">CPAG_05892</name>
</gene>
<dbReference type="EMBL" id="DS268111">
    <property type="protein sequence ID" value="KMM69577.1"/>
    <property type="molecule type" value="Genomic_DNA"/>
</dbReference>
<organism evidence="1 2">
    <name type="scientific">Coccidioides posadasii RMSCC 3488</name>
    <dbReference type="NCBI Taxonomy" id="454284"/>
    <lineage>
        <taxon>Eukaryota</taxon>
        <taxon>Fungi</taxon>
        <taxon>Dikarya</taxon>
        <taxon>Ascomycota</taxon>
        <taxon>Pezizomycotina</taxon>
        <taxon>Eurotiomycetes</taxon>
        <taxon>Eurotiomycetidae</taxon>
        <taxon>Onygenales</taxon>
        <taxon>Onygenaceae</taxon>
        <taxon>Coccidioides</taxon>
    </lineage>
</organism>
<dbReference type="Proteomes" id="UP000054567">
    <property type="component" value="Unassembled WGS sequence"/>
</dbReference>
<name>A0A0J6ICY9_COCPO</name>
<reference evidence="2" key="3">
    <citation type="journal article" date="2010" name="Genome Res.">
        <title>Population genomic sequencing of Coccidioides fungi reveals recent hybridization and transposon control.</title>
        <authorList>
            <person name="Neafsey D.E."/>
            <person name="Barker B.M."/>
            <person name="Sharpton T.J."/>
            <person name="Stajich J.E."/>
            <person name="Park D.J."/>
            <person name="Whiston E."/>
            <person name="Hung C.-Y."/>
            <person name="McMahan C."/>
            <person name="White J."/>
            <person name="Sykes S."/>
            <person name="Heiman D."/>
            <person name="Young S."/>
            <person name="Zeng Q."/>
            <person name="Abouelleil A."/>
            <person name="Aftuck L."/>
            <person name="Bessette D."/>
            <person name="Brown A."/>
            <person name="FitzGerald M."/>
            <person name="Lui A."/>
            <person name="Macdonald J.P."/>
            <person name="Priest M."/>
            <person name="Orbach M.J."/>
            <person name="Galgiani J.N."/>
            <person name="Kirkland T.N."/>
            <person name="Cole G.T."/>
            <person name="Birren B.W."/>
            <person name="Henn M.R."/>
            <person name="Taylor J.W."/>
            <person name="Rounsley S.D."/>
        </authorList>
    </citation>
    <scope>NUCLEOTIDE SEQUENCE [LARGE SCALE GENOMIC DNA]</scope>
    <source>
        <strain evidence="2">RMSCC 3488</strain>
    </source>
</reference>
<evidence type="ECO:0000313" key="1">
    <source>
        <dbReference type="EMBL" id="KMM69577.1"/>
    </source>
</evidence>
<evidence type="ECO:0000313" key="2">
    <source>
        <dbReference type="Proteomes" id="UP000054567"/>
    </source>
</evidence>
<sequence>MPAYLAARGFLPQEPPLAKAPSEPRLRRLLLVPYFFCPFRLDGQLHALPTHPLSAPSLVELSWQWRRGYGRPSFFRGRLTVQSVPLSGAIAGGYLDLIPKLAGGGMPKAFDSVSRRFELNTCSHPGKDHFAASSPTGVHKSGRMIRAHLLASLSGHWKVGWTCDSAHIHVVQHPYSLGLSPLGSNWARGVSRPSRSRSLDACGHFEMVLNAFRLLPCCAGNHDRAIIFVFLFPFLPVGEQTIEAMSAYAMFWHQSRMSIYLGSDDPMGSDPRIQRLSQHDAMYINGFY</sequence>
<accession>A0A0J6ICY9</accession>
<dbReference type="VEuPathDB" id="FungiDB:CPAG_05892"/>